<dbReference type="EMBL" id="QOIN01000066">
    <property type="protein sequence ID" value="RCG15599.1"/>
    <property type="molecule type" value="Genomic_DNA"/>
</dbReference>
<keyword evidence="3" id="KW-1185">Reference proteome</keyword>
<dbReference type="PROSITE" id="PS51257">
    <property type="entry name" value="PROKAR_LIPOPROTEIN"/>
    <property type="match status" value="1"/>
</dbReference>
<gene>
    <name evidence="2" type="ORF">DTL70_30045</name>
</gene>
<reference evidence="2 3" key="1">
    <citation type="submission" date="2018-06" db="EMBL/GenBank/DDBJ databases">
        <title>Streptomyces reniochalinae sp. nov. and Streptomyces diacarnus sp. nov. from marine sponges.</title>
        <authorList>
            <person name="Li L."/>
        </authorList>
    </citation>
    <scope>NUCLEOTIDE SEQUENCE [LARGE SCALE GENOMIC DNA]</scope>
    <source>
        <strain evidence="2 3">LHW51701</strain>
    </source>
</reference>
<feature type="compositionally biased region" description="Low complexity" evidence="1">
    <location>
        <begin position="57"/>
        <end position="68"/>
    </location>
</feature>
<name>A0A367ECU6_9ACTN</name>
<protein>
    <submittedName>
        <fullName evidence="2">Uncharacterized protein</fullName>
    </submittedName>
</protein>
<comment type="caution">
    <text evidence="2">The sequence shown here is derived from an EMBL/GenBank/DDBJ whole genome shotgun (WGS) entry which is preliminary data.</text>
</comment>
<proteinExistence type="predicted"/>
<dbReference type="Proteomes" id="UP000252914">
    <property type="component" value="Unassembled WGS sequence"/>
</dbReference>
<dbReference type="AlphaFoldDB" id="A0A367ECU6"/>
<dbReference type="RefSeq" id="WP_147266839.1">
    <property type="nucleotide sequence ID" value="NZ_QOIN01000066.1"/>
</dbReference>
<organism evidence="2 3">
    <name type="scientific">Streptomyces diacarni</name>
    <dbReference type="NCBI Taxonomy" id="2800381"/>
    <lineage>
        <taxon>Bacteria</taxon>
        <taxon>Bacillati</taxon>
        <taxon>Actinomycetota</taxon>
        <taxon>Actinomycetes</taxon>
        <taxon>Kitasatosporales</taxon>
        <taxon>Streptomycetaceae</taxon>
        <taxon>Streptomyces</taxon>
    </lineage>
</organism>
<accession>A0A367ECU6</accession>
<evidence type="ECO:0000313" key="3">
    <source>
        <dbReference type="Proteomes" id="UP000252914"/>
    </source>
</evidence>
<evidence type="ECO:0000313" key="2">
    <source>
        <dbReference type="EMBL" id="RCG15599.1"/>
    </source>
</evidence>
<evidence type="ECO:0000256" key="1">
    <source>
        <dbReference type="SAM" id="MobiDB-lite"/>
    </source>
</evidence>
<feature type="region of interest" description="Disordered" evidence="1">
    <location>
        <begin position="25"/>
        <end position="68"/>
    </location>
</feature>
<sequence length="452" mass="48429">MDARLPSRRRLLSVAALAGATALTGCSTHGSDGSNGRGKGKPSPSPSTTDLARLDDGPPADAAASARSGSGAWRYTHLADTLDGSYKALAVTSRDDVWAFGVRGGVKDGKGPEALFLDHWDGDRWRGHPLPDGLSTKAAAWALAASGPDDVWLASRPSGDDPSAHHWDGHTWRTLPAPPAANAQRFGGGELDGSWCTAVGPRLWLCVGGKTLHWDGDAWHAPELPFHASAITAARAEDPRAAPRVWVVGREDTDCGSGECYPQPASARWAHDGWQKLDTPAYRFPDPVPPEASASLDTVVHDPERDRLWSLGRNDFNHGEVEEEPDSQTILLMGDGSGWTKRRLPRMNRALSTAATVPDGTGSLLLDSENRLTKDGKVRRLHSPGRLPDPPKYASAPPEKYDFGQPMECAVLCLVPGTRTVLAAGAVRYIPPGTNEQPLRPMLARYDADAKD</sequence>